<evidence type="ECO:0000256" key="6">
    <source>
        <dbReference type="SAM" id="Phobius"/>
    </source>
</evidence>
<keyword evidence="11" id="KW-1185">Reference proteome</keyword>
<dbReference type="AlphaFoldDB" id="A0A067CC80"/>
<dbReference type="InterPro" id="IPR017927">
    <property type="entry name" value="FAD-bd_FR_type"/>
</dbReference>
<feature type="domain" description="FAD-binding FR-type" evidence="9">
    <location>
        <begin position="428"/>
        <end position="538"/>
    </location>
</feature>
<dbReference type="InterPro" id="IPR013130">
    <property type="entry name" value="Fe3_Rdtase_TM_dom"/>
</dbReference>
<dbReference type="Pfam" id="PF01794">
    <property type="entry name" value="Ferric_reduct"/>
    <property type="match status" value="1"/>
</dbReference>
<dbReference type="SFLD" id="SFLDG01168">
    <property type="entry name" value="Ferric_reductase_subgroup_(FRE"/>
    <property type="match status" value="1"/>
</dbReference>
<dbReference type="GO" id="GO:0016491">
    <property type="term" value="F:oxidoreductase activity"/>
    <property type="evidence" value="ECO:0007669"/>
    <property type="project" value="UniProtKB-KW"/>
</dbReference>
<feature type="chain" id="PRO_5001637597" description="FAD-binding FR-type domain-containing protein" evidence="7">
    <location>
        <begin position="20"/>
        <end position="679"/>
    </location>
</feature>
<dbReference type="GO" id="GO:0005886">
    <property type="term" value="C:plasma membrane"/>
    <property type="evidence" value="ECO:0007669"/>
    <property type="project" value="TreeGrafter"/>
</dbReference>
<sequence>MLLVLLVLVLLSSPTTTAALNATICESLAFANAPVVSMGRTPMGLKSLVQGDAVCFQVTLNDMSATWVSIAISPTAKMVNDPVNNVVIYDVTRPPALLYTMRSYAKHDTLPLADQSPLLVSQSSSVNGVITLTFQRKLAAVISSDVAIDPTGVTTLTWAYGTDTFPSTHQACGALELTLNSVNNTDGPLQTLYTGAIAAGVLGTMLLLGLIATHCGRFRLVNYTALCAPPASETSLLAPFVQTLADLKIGEVVIVLLFLSALVGVSLYLQTPTPILNYANFAFVSGHLALVSLVFALLPIARGPHWHFLFGISHDRILKFHRGCSRVFVVFGLLHLILNLKFTSPVSTQVYGQTQVIPLAGLIALGCFLTLVLGGYEPIRRRFYALFQLHHRVFSLLGLVALLLHSTVVRYMLLLPLIVYGLSGVLRLRAFCQTFDARVDVALEKVVTLVLPPSDKTKRWAATMNPASFFYVQVPSVSGLEWHPFSAIVTPDGNSIGFCLKVRTKNRFVDDVYQRALSLRAMTLPIAVGGPYGKLSLDLGRYDVVLMVSGGIGVTPMLSLVNQSRHVDLKVGSKLHLFWSVREASELLCADRLMFPLPESLHHRFYVTKASDEGQVMSESSGPVVYYPGRMLLDEIVNNIAYVGKAVCVLACGPPGLVADTQRHARQCGFDFHKEEFMF</sequence>
<proteinExistence type="predicted"/>
<feature type="transmembrane region" description="Helical" evidence="6">
    <location>
        <begin position="356"/>
        <end position="376"/>
    </location>
</feature>
<evidence type="ECO:0000313" key="11">
    <source>
        <dbReference type="Proteomes" id="UP000030745"/>
    </source>
</evidence>
<feature type="transmembrane region" description="Helical" evidence="6">
    <location>
        <begin position="192"/>
        <end position="212"/>
    </location>
</feature>
<evidence type="ECO:0000256" key="5">
    <source>
        <dbReference type="ARBA" id="ARBA00023136"/>
    </source>
</evidence>
<dbReference type="GeneID" id="24132666"/>
<dbReference type="PANTHER" id="PTHR11972:SF69">
    <property type="entry name" value="FERRIC REDUCTION OXIDASE 6-RELATED"/>
    <property type="match status" value="1"/>
</dbReference>
<dbReference type="InterPro" id="IPR039261">
    <property type="entry name" value="FNR_nucleotide-bd"/>
</dbReference>
<evidence type="ECO:0000256" key="2">
    <source>
        <dbReference type="ARBA" id="ARBA00022692"/>
    </source>
</evidence>
<evidence type="ECO:0000259" key="9">
    <source>
        <dbReference type="PROSITE" id="PS51384"/>
    </source>
</evidence>
<accession>A0A067CC80</accession>
<dbReference type="PROSITE" id="PS50836">
    <property type="entry name" value="DOMON"/>
    <property type="match status" value="1"/>
</dbReference>
<evidence type="ECO:0000256" key="7">
    <source>
        <dbReference type="SAM" id="SignalP"/>
    </source>
</evidence>
<feature type="signal peptide" evidence="7">
    <location>
        <begin position="1"/>
        <end position="19"/>
    </location>
</feature>
<feature type="domain" description="DOMON" evidence="8">
    <location>
        <begin position="41"/>
        <end position="161"/>
    </location>
</feature>
<dbReference type="OMA" id="NDMSATW"/>
<dbReference type="Pfam" id="PF08030">
    <property type="entry name" value="NAD_binding_6"/>
    <property type="match status" value="1"/>
</dbReference>
<feature type="transmembrane region" description="Helical" evidence="6">
    <location>
        <begin position="281"/>
        <end position="302"/>
    </location>
</feature>
<dbReference type="CDD" id="cd06186">
    <property type="entry name" value="NOX_Duox_like_FAD_NADP"/>
    <property type="match status" value="1"/>
</dbReference>
<evidence type="ECO:0000256" key="1">
    <source>
        <dbReference type="ARBA" id="ARBA00004141"/>
    </source>
</evidence>
<keyword evidence="2 6" id="KW-0812">Transmembrane</keyword>
<dbReference type="CDD" id="cd09631">
    <property type="entry name" value="DOMON_DOH"/>
    <property type="match status" value="1"/>
</dbReference>
<dbReference type="InterPro" id="IPR013112">
    <property type="entry name" value="FAD-bd_8"/>
</dbReference>
<dbReference type="Gene3D" id="3.40.50.80">
    <property type="entry name" value="Nucleotide-binding domain of ferredoxin-NADP reductase (FNR) module"/>
    <property type="match status" value="1"/>
</dbReference>
<dbReference type="InterPro" id="IPR050369">
    <property type="entry name" value="RBOH/FRE"/>
</dbReference>
<evidence type="ECO:0000259" key="8">
    <source>
        <dbReference type="PROSITE" id="PS50836"/>
    </source>
</evidence>
<keyword evidence="7" id="KW-0732">Signal</keyword>
<dbReference type="PROSITE" id="PS51384">
    <property type="entry name" value="FAD_FR"/>
    <property type="match status" value="1"/>
</dbReference>
<dbReference type="KEGG" id="spar:SPRG_10563"/>
<dbReference type="RefSeq" id="XP_012205081.1">
    <property type="nucleotide sequence ID" value="XM_012349691.1"/>
</dbReference>
<dbReference type="VEuPathDB" id="FungiDB:SPRG_10563"/>
<dbReference type="InterPro" id="IPR005018">
    <property type="entry name" value="DOMON_domain"/>
</dbReference>
<evidence type="ECO:0008006" key="12">
    <source>
        <dbReference type="Google" id="ProtNLM"/>
    </source>
</evidence>
<evidence type="ECO:0000256" key="3">
    <source>
        <dbReference type="ARBA" id="ARBA00022989"/>
    </source>
</evidence>
<feature type="transmembrane region" description="Helical" evidence="6">
    <location>
        <begin position="249"/>
        <end position="269"/>
    </location>
</feature>
<keyword evidence="3 6" id="KW-1133">Transmembrane helix</keyword>
<dbReference type="Pfam" id="PF08022">
    <property type="entry name" value="FAD_binding_8"/>
    <property type="match status" value="1"/>
</dbReference>
<dbReference type="EMBL" id="KK583245">
    <property type="protein sequence ID" value="KDO24136.1"/>
    <property type="molecule type" value="Genomic_DNA"/>
</dbReference>
<gene>
    <name evidence="10" type="ORF">SPRG_10563</name>
</gene>
<feature type="transmembrane region" description="Helical" evidence="6">
    <location>
        <begin position="323"/>
        <end position="344"/>
    </location>
</feature>
<dbReference type="InterPro" id="IPR013121">
    <property type="entry name" value="Fe_red_NAD-bd_6"/>
</dbReference>
<organism evidence="10 11">
    <name type="scientific">Saprolegnia parasitica (strain CBS 223.65)</name>
    <dbReference type="NCBI Taxonomy" id="695850"/>
    <lineage>
        <taxon>Eukaryota</taxon>
        <taxon>Sar</taxon>
        <taxon>Stramenopiles</taxon>
        <taxon>Oomycota</taxon>
        <taxon>Saprolegniomycetes</taxon>
        <taxon>Saprolegniales</taxon>
        <taxon>Saprolegniaceae</taxon>
        <taxon>Saprolegnia</taxon>
    </lineage>
</organism>
<evidence type="ECO:0000313" key="10">
    <source>
        <dbReference type="EMBL" id="KDO24136.1"/>
    </source>
</evidence>
<dbReference type="SUPFAM" id="SSF52343">
    <property type="entry name" value="Ferredoxin reductase-like, C-terminal NADP-linked domain"/>
    <property type="match status" value="1"/>
</dbReference>
<dbReference type="OrthoDB" id="167398at2759"/>
<name>A0A067CC80_SAPPC</name>
<keyword evidence="4" id="KW-0560">Oxidoreductase</keyword>
<dbReference type="PANTHER" id="PTHR11972">
    <property type="entry name" value="NADPH OXIDASE"/>
    <property type="match status" value="1"/>
</dbReference>
<reference evidence="10 11" key="1">
    <citation type="journal article" date="2013" name="PLoS Genet.">
        <title>Distinctive expansion of potential virulence genes in the genome of the oomycete fish pathogen Saprolegnia parasitica.</title>
        <authorList>
            <person name="Jiang R.H."/>
            <person name="de Bruijn I."/>
            <person name="Haas B.J."/>
            <person name="Belmonte R."/>
            <person name="Lobach L."/>
            <person name="Christie J."/>
            <person name="van den Ackerveken G."/>
            <person name="Bottin A."/>
            <person name="Bulone V."/>
            <person name="Diaz-Moreno S.M."/>
            <person name="Dumas B."/>
            <person name="Fan L."/>
            <person name="Gaulin E."/>
            <person name="Govers F."/>
            <person name="Grenville-Briggs L.J."/>
            <person name="Horner N.R."/>
            <person name="Levin J.Z."/>
            <person name="Mammella M."/>
            <person name="Meijer H.J."/>
            <person name="Morris P."/>
            <person name="Nusbaum C."/>
            <person name="Oome S."/>
            <person name="Phillips A.J."/>
            <person name="van Rooyen D."/>
            <person name="Rzeszutek E."/>
            <person name="Saraiva M."/>
            <person name="Secombes C.J."/>
            <person name="Seidl M.F."/>
            <person name="Snel B."/>
            <person name="Stassen J.H."/>
            <person name="Sykes S."/>
            <person name="Tripathy S."/>
            <person name="van den Berg H."/>
            <person name="Vega-Arreguin J.C."/>
            <person name="Wawra S."/>
            <person name="Young S.K."/>
            <person name="Zeng Q."/>
            <person name="Dieguez-Uribeondo J."/>
            <person name="Russ C."/>
            <person name="Tyler B.M."/>
            <person name="van West P."/>
        </authorList>
    </citation>
    <scope>NUCLEOTIDE SEQUENCE [LARGE SCALE GENOMIC DNA]</scope>
    <source>
        <strain evidence="10 11">CBS 223.65</strain>
    </source>
</reference>
<keyword evidence="5 6" id="KW-0472">Membrane</keyword>
<dbReference type="Proteomes" id="UP000030745">
    <property type="component" value="Unassembled WGS sequence"/>
</dbReference>
<protein>
    <recommendedName>
        <fullName evidence="12">FAD-binding FR-type domain-containing protein</fullName>
    </recommendedName>
</protein>
<comment type="subcellular location">
    <subcellularLocation>
        <location evidence="1">Membrane</location>
        <topology evidence="1">Multi-pass membrane protein</topology>
    </subcellularLocation>
</comment>
<dbReference type="InterPro" id="IPR045266">
    <property type="entry name" value="DOH_DOMON"/>
</dbReference>
<evidence type="ECO:0000256" key="4">
    <source>
        <dbReference type="ARBA" id="ARBA00023002"/>
    </source>
</evidence>
<dbReference type="SFLD" id="SFLDS00052">
    <property type="entry name" value="Ferric_Reductase_Domain"/>
    <property type="match status" value="1"/>
</dbReference>